<dbReference type="EMBL" id="CP109441">
    <property type="protein sequence ID" value="WUV46005.1"/>
    <property type="molecule type" value="Genomic_DNA"/>
</dbReference>
<evidence type="ECO:0008006" key="3">
    <source>
        <dbReference type="Google" id="ProtNLM"/>
    </source>
</evidence>
<sequence length="113" mass="12248">MRTNQQFTFEPNSLRYCTIDGAGFKLRTGETVWLSGIDSLGFGAADGAELPVTYRPLPAKGGGTQIFPGAANVQSGSGRMSAVCEFFVVNRRERYMPGELIGITFDSETESQN</sequence>
<accession>A0ABZ1YRX2</accession>
<dbReference type="Proteomes" id="UP001432062">
    <property type="component" value="Chromosome"/>
</dbReference>
<evidence type="ECO:0000313" key="1">
    <source>
        <dbReference type="EMBL" id="WUV46005.1"/>
    </source>
</evidence>
<name>A0ABZ1YRX2_9NOCA</name>
<dbReference type="RefSeq" id="WP_329409537.1">
    <property type="nucleotide sequence ID" value="NZ_CP109441.1"/>
</dbReference>
<reference evidence="1" key="1">
    <citation type="submission" date="2022-10" db="EMBL/GenBank/DDBJ databases">
        <title>The complete genomes of actinobacterial strains from the NBC collection.</title>
        <authorList>
            <person name="Joergensen T.S."/>
            <person name="Alvarez Arevalo M."/>
            <person name="Sterndorff E.B."/>
            <person name="Faurdal D."/>
            <person name="Vuksanovic O."/>
            <person name="Mourched A.-S."/>
            <person name="Charusanti P."/>
            <person name="Shaw S."/>
            <person name="Blin K."/>
            <person name="Weber T."/>
        </authorList>
    </citation>
    <scope>NUCLEOTIDE SEQUENCE</scope>
    <source>
        <strain evidence="1">NBC_01482</strain>
    </source>
</reference>
<organism evidence="1 2">
    <name type="scientific">Nocardia vinacea</name>
    <dbReference type="NCBI Taxonomy" id="96468"/>
    <lineage>
        <taxon>Bacteria</taxon>
        <taxon>Bacillati</taxon>
        <taxon>Actinomycetota</taxon>
        <taxon>Actinomycetes</taxon>
        <taxon>Mycobacteriales</taxon>
        <taxon>Nocardiaceae</taxon>
        <taxon>Nocardia</taxon>
    </lineage>
</organism>
<evidence type="ECO:0000313" key="2">
    <source>
        <dbReference type="Proteomes" id="UP001432062"/>
    </source>
</evidence>
<keyword evidence="2" id="KW-1185">Reference proteome</keyword>
<gene>
    <name evidence="1" type="ORF">OG563_44210</name>
</gene>
<proteinExistence type="predicted"/>
<protein>
    <recommendedName>
        <fullName evidence="3">PilZ domain-containing protein</fullName>
    </recommendedName>
</protein>